<evidence type="ECO:0000313" key="2">
    <source>
        <dbReference type="EMBL" id="RUS74745.1"/>
    </source>
</evidence>
<dbReference type="InterPro" id="IPR052394">
    <property type="entry name" value="LRR-containing"/>
</dbReference>
<sequence>MSLVSLDFSHNEFSVLGGIHLGGALGANEGLVDVDLSWNCLRKDGAAAIANSLRLNRTLEVLDLSWNGFGVEGAAALARSLPVNTTLKVLDLTNNRFDCKAAQKLAPGLKKNRSLETLILSMNPLGELGVESILKALTGHPTVRFLGLEEIGLSRASVATIQQLEQKLGMIVVHGGLNGHDRTTRFMDMLLENMDCTHQGHIDYRSILSGEAFSEHSRRRPSRGFHLLDRANLEDPDSDDDRK</sequence>
<dbReference type="SUPFAM" id="SSF52047">
    <property type="entry name" value="RNI-like"/>
    <property type="match status" value="1"/>
</dbReference>
<dbReference type="OrthoDB" id="120976at2759"/>
<proteinExistence type="predicted"/>
<dbReference type="InterPro" id="IPR032675">
    <property type="entry name" value="LRR_dom_sf"/>
</dbReference>
<dbReference type="Pfam" id="PF13516">
    <property type="entry name" value="LRR_6"/>
    <property type="match status" value="4"/>
</dbReference>
<gene>
    <name evidence="2" type="ORF">EGW08_017496</name>
</gene>
<dbReference type="Gene3D" id="3.80.10.10">
    <property type="entry name" value="Ribonuclease Inhibitor"/>
    <property type="match status" value="2"/>
</dbReference>
<dbReference type="PANTHER" id="PTHR24114:SF2">
    <property type="entry name" value="F-BOX DOMAIN-CONTAINING PROTEIN-RELATED"/>
    <property type="match status" value="1"/>
</dbReference>
<dbReference type="STRING" id="188477.A0A3S1AXF8"/>
<feature type="compositionally biased region" description="Acidic residues" evidence="1">
    <location>
        <begin position="234"/>
        <end position="243"/>
    </location>
</feature>
<organism evidence="2 3">
    <name type="scientific">Elysia chlorotica</name>
    <name type="common">Eastern emerald elysia</name>
    <name type="synonym">Sea slug</name>
    <dbReference type="NCBI Taxonomy" id="188477"/>
    <lineage>
        <taxon>Eukaryota</taxon>
        <taxon>Metazoa</taxon>
        <taxon>Spiralia</taxon>
        <taxon>Lophotrochozoa</taxon>
        <taxon>Mollusca</taxon>
        <taxon>Gastropoda</taxon>
        <taxon>Heterobranchia</taxon>
        <taxon>Euthyneura</taxon>
        <taxon>Panpulmonata</taxon>
        <taxon>Sacoglossa</taxon>
        <taxon>Placobranchoidea</taxon>
        <taxon>Plakobranchidae</taxon>
        <taxon>Elysia</taxon>
    </lineage>
</organism>
<dbReference type="InterPro" id="IPR001611">
    <property type="entry name" value="Leu-rich_rpt"/>
</dbReference>
<dbReference type="AlphaFoldDB" id="A0A3S1AXF8"/>
<name>A0A3S1AXF8_ELYCH</name>
<evidence type="ECO:0000313" key="3">
    <source>
        <dbReference type="Proteomes" id="UP000271974"/>
    </source>
</evidence>
<evidence type="ECO:0000256" key="1">
    <source>
        <dbReference type="SAM" id="MobiDB-lite"/>
    </source>
</evidence>
<keyword evidence="3" id="KW-1185">Reference proteome</keyword>
<feature type="region of interest" description="Disordered" evidence="1">
    <location>
        <begin position="224"/>
        <end position="243"/>
    </location>
</feature>
<comment type="caution">
    <text evidence="2">The sequence shown here is derived from an EMBL/GenBank/DDBJ whole genome shotgun (WGS) entry which is preliminary data.</text>
</comment>
<dbReference type="PANTHER" id="PTHR24114">
    <property type="entry name" value="LEUCINE RICH REPEAT FAMILY PROTEIN"/>
    <property type="match status" value="1"/>
</dbReference>
<reference evidence="2 3" key="1">
    <citation type="submission" date="2019-01" db="EMBL/GenBank/DDBJ databases">
        <title>A draft genome assembly of the solar-powered sea slug Elysia chlorotica.</title>
        <authorList>
            <person name="Cai H."/>
            <person name="Li Q."/>
            <person name="Fang X."/>
            <person name="Li J."/>
            <person name="Curtis N.E."/>
            <person name="Altenburger A."/>
            <person name="Shibata T."/>
            <person name="Feng M."/>
            <person name="Maeda T."/>
            <person name="Schwartz J.A."/>
            <person name="Shigenobu S."/>
            <person name="Lundholm N."/>
            <person name="Nishiyama T."/>
            <person name="Yang H."/>
            <person name="Hasebe M."/>
            <person name="Li S."/>
            <person name="Pierce S.K."/>
            <person name="Wang J."/>
        </authorList>
    </citation>
    <scope>NUCLEOTIDE SEQUENCE [LARGE SCALE GENOMIC DNA]</scope>
    <source>
        <strain evidence="2">EC2010</strain>
        <tissue evidence="2">Whole organism of an adult</tissue>
    </source>
</reference>
<dbReference type="EMBL" id="RQTK01000803">
    <property type="protein sequence ID" value="RUS74745.1"/>
    <property type="molecule type" value="Genomic_DNA"/>
</dbReference>
<accession>A0A3S1AXF8</accession>
<protein>
    <submittedName>
        <fullName evidence="2">Uncharacterized protein</fullName>
    </submittedName>
</protein>
<dbReference type="SMART" id="SM00368">
    <property type="entry name" value="LRR_RI"/>
    <property type="match status" value="5"/>
</dbReference>
<dbReference type="Proteomes" id="UP000271974">
    <property type="component" value="Unassembled WGS sequence"/>
</dbReference>